<evidence type="ECO:0000256" key="2">
    <source>
        <dbReference type="ARBA" id="ARBA00035108"/>
    </source>
</evidence>
<evidence type="ECO:0000256" key="3">
    <source>
        <dbReference type="ARBA" id="ARBA00035643"/>
    </source>
</evidence>
<dbReference type="Proteomes" id="UP001501447">
    <property type="component" value="Unassembled WGS sequence"/>
</dbReference>
<sequence>MSTYVYGIARTPGPVLPDGLTGVGDPPMQVRALSADGLVALVSDAPEGLKPKRRELLAHQQVLAQAGTEATVLPMRFGSVSEDDATVTSVLTERAEHFRERLEALEGKVEYNIKAAHDEEAVLHRVMADQPDLRAASEANRAAGGGSYEDRLRLGEMVANAVQAREAVDGATLRRALEPFAADISEGPDSSGWLANLSFLIDRESAGELLAAVEELGTSEPQLDLRVSGPLPPYSFVEKTGATAGADGFAAG</sequence>
<evidence type="ECO:0000256" key="1">
    <source>
        <dbReference type="ARBA" id="ARBA00022987"/>
    </source>
</evidence>
<evidence type="ECO:0000313" key="5">
    <source>
        <dbReference type="Proteomes" id="UP001501447"/>
    </source>
</evidence>
<proteinExistence type="inferred from homology"/>
<comment type="similarity">
    <text evidence="3">Belongs to the gas vesicle GvpF/GvpL family.</text>
</comment>
<dbReference type="Pfam" id="PF06386">
    <property type="entry name" value="GvpL_GvpF"/>
    <property type="match status" value="1"/>
</dbReference>
<dbReference type="InterPro" id="IPR009430">
    <property type="entry name" value="GvpL/GvpF"/>
</dbReference>
<evidence type="ECO:0000313" key="4">
    <source>
        <dbReference type="EMBL" id="GAA2632296.1"/>
    </source>
</evidence>
<organism evidence="4 5">
    <name type="scientific">Streptomyces axinellae</name>
    <dbReference type="NCBI Taxonomy" id="552788"/>
    <lineage>
        <taxon>Bacteria</taxon>
        <taxon>Bacillati</taxon>
        <taxon>Actinomycetota</taxon>
        <taxon>Actinomycetes</taxon>
        <taxon>Kitasatosporales</taxon>
        <taxon>Streptomycetaceae</taxon>
        <taxon>Streptomyces</taxon>
    </lineage>
</organism>
<dbReference type="RefSeq" id="WP_344569603.1">
    <property type="nucleotide sequence ID" value="NZ_BAAARJ010000021.1"/>
</dbReference>
<gene>
    <name evidence="4" type="ORF">GCM10009863_55350</name>
</gene>
<protein>
    <submittedName>
        <fullName evidence="4">GvpL/GvpF family gas vesicle protein</fullName>
    </submittedName>
</protein>
<keyword evidence="1" id="KW-0304">Gas vesicle</keyword>
<dbReference type="PANTHER" id="PTHR36852:SF1">
    <property type="entry name" value="PROTEIN GVPL 2"/>
    <property type="match status" value="1"/>
</dbReference>
<accession>A0ABN3QQ94</accession>
<dbReference type="PANTHER" id="PTHR36852">
    <property type="entry name" value="PROTEIN GVPL 2"/>
    <property type="match status" value="1"/>
</dbReference>
<name>A0ABN3QQ94_9ACTN</name>
<keyword evidence="5" id="KW-1185">Reference proteome</keyword>
<reference evidence="5" key="1">
    <citation type="journal article" date="2019" name="Int. J. Syst. Evol. Microbiol.">
        <title>The Global Catalogue of Microorganisms (GCM) 10K type strain sequencing project: providing services to taxonomists for standard genome sequencing and annotation.</title>
        <authorList>
            <consortium name="The Broad Institute Genomics Platform"/>
            <consortium name="The Broad Institute Genome Sequencing Center for Infectious Disease"/>
            <person name="Wu L."/>
            <person name="Ma J."/>
        </authorList>
    </citation>
    <scope>NUCLEOTIDE SEQUENCE [LARGE SCALE GENOMIC DNA]</scope>
    <source>
        <strain evidence="5">JCM 16373</strain>
    </source>
</reference>
<dbReference type="EMBL" id="BAAARJ010000021">
    <property type="protein sequence ID" value="GAA2632296.1"/>
    <property type="molecule type" value="Genomic_DNA"/>
</dbReference>
<comment type="caution">
    <text evidence="4">The sequence shown here is derived from an EMBL/GenBank/DDBJ whole genome shotgun (WGS) entry which is preliminary data.</text>
</comment>
<comment type="subcellular location">
    <subcellularLocation>
        <location evidence="2">Gas vesicle</location>
    </subcellularLocation>
</comment>